<dbReference type="InterPro" id="IPR003409">
    <property type="entry name" value="MORN"/>
</dbReference>
<dbReference type="Pfam" id="PF02493">
    <property type="entry name" value="MORN"/>
    <property type="match status" value="7"/>
</dbReference>
<evidence type="ECO:0000256" key="2">
    <source>
        <dbReference type="ARBA" id="ARBA00004430"/>
    </source>
</evidence>
<evidence type="ECO:0000256" key="6">
    <source>
        <dbReference type="ARBA" id="ARBA00023069"/>
    </source>
</evidence>
<feature type="compositionally biased region" description="Low complexity" evidence="9">
    <location>
        <begin position="1"/>
        <end position="13"/>
    </location>
</feature>
<keyword evidence="3" id="KW-0963">Cytoplasm</keyword>
<feature type="region of interest" description="Disordered" evidence="9">
    <location>
        <begin position="254"/>
        <end position="279"/>
    </location>
</feature>
<evidence type="ECO:0000313" key="11">
    <source>
        <dbReference type="Proteomes" id="UP000039324"/>
    </source>
</evidence>
<sequence length="563" mass="61468">MSASVADSAPADDGTNTLTWDDVSPGCTFTGDIGAGSLDGAGTYRWGPSSVYVGDVAGGMRSGNGKQTHSDIAVDGDRVTSTYTGTWLDGRRHGKGRLTVGNAVYAGEWAHGRRHGKGRQKYGSGNTYDGDWVADLKHGYGVMTWSTTNEVYEGEWRNDEPHGVGTHTWSKISGADAVSKTSTADAMPHLQTCNQYRGEFVAGARHGQGTFTYANGAVYTGEWRNNAKHGHGTLILDNGRVITGVWVDDQVQEGSRDRAQGGEGDDEGAVTPPPPPPGGAYQELVVDCSDLCARPQPTSLFSQTEMITTVLLRYHGDLRRIYYEYARWPNLGQPGLHMTLRQLWAWARDCAIRSPRLSRADISRIAMHRRVDDRFRQLSAHDGGNPVFLREFYEVLVRVSARLFPAEADESLAQSLEALIQTVVLERCNSSSALRASGGHDDKNAEWRTALVAPVIPVLKTWFDRHVTLPEGETVPAKAVMRVVRSQGVPVERIVDAVRATYGWGHNPASASVVDIVADELVLDETVEIVARCVPGDVPEQPAPLPPVCHCLFNYEAYIVQIW</sequence>
<evidence type="ECO:0000313" key="10">
    <source>
        <dbReference type="EMBL" id="CEO94638.1"/>
    </source>
</evidence>
<keyword evidence="8" id="KW-0966">Cell projection</keyword>
<comment type="subcellular location">
    <subcellularLocation>
        <location evidence="1">Cell projection</location>
        <location evidence="1">Cilium</location>
        <location evidence="1">Flagellum</location>
    </subcellularLocation>
    <subcellularLocation>
        <location evidence="2">Cytoplasm</location>
        <location evidence="2">Cytoskeleton</location>
        <location evidence="2">Cilium axoneme</location>
    </subcellularLocation>
</comment>
<name>A0A0G4IHG0_PLABS</name>
<dbReference type="Proteomes" id="UP000039324">
    <property type="component" value="Unassembled WGS sequence"/>
</dbReference>
<dbReference type="PANTHER" id="PTHR46613">
    <property type="entry name" value="RADIAL SPOKE HEAD 10 HOMOLOG B-RELATED"/>
    <property type="match status" value="1"/>
</dbReference>
<evidence type="ECO:0000256" key="4">
    <source>
        <dbReference type="ARBA" id="ARBA00022737"/>
    </source>
</evidence>
<evidence type="ECO:0000256" key="5">
    <source>
        <dbReference type="ARBA" id="ARBA00022846"/>
    </source>
</evidence>
<dbReference type="OrthoDB" id="294378at2759"/>
<keyword evidence="7" id="KW-0206">Cytoskeleton</keyword>
<keyword evidence="4" id="KW-0677">Repeat</keyword>
<dbReference type="Gene3D" id="2.20.110.10">
    <property type="entry name" value="Histone H3 K4-specific methyltransferase SET7/9 N-terminal domain"/>
    <property type="match status" value="2"/>
</dbReference>
<dbReference type="PANTHER" id="PTHR46613:SF1">
    <property type="entry name" value="RADIAL SPOKE HEAD 10 HOMOLOG B-RELATED"/>
    <property type="match status" value="1"/>
</dbReference>
<gene>
    <name evidence="10" type="ORF">PBRA_000423</name>
</gene>
<keyword evidence="6" id="KW-0969">Cilium</keyword>
<evidence type="ECO:0000256" key="8">
    <source>
        <dbReference type="ARBA" id="ARBA00023273"/>
    </source>
</evidence>
<evidence type="ECO:0000256" key="9">
    <source>
        <dbReference type="SAM" id="MobiDB-lite"/>
    </source>
</evidence>
<keyword evidence="5" id="KW-0282">Flagellum</keyword>
<dbReference type="GO" id="GO:0031514">
    <property type="term" value="C:motile cilium"/>
    <property type="evidence" value="ECO:0007669"/>
    <property type="project" value="UniProtKB-SubCell"/>
</dbReference>
<keyword evidence="11" id="KW-1185">Reference proteome</keyword>
<evidence type="ECO:0000256" key="3">
    <source>
        <dbReference type="ARBA" id="ARBA00022490"/>
    </source>
</evidence>
<dbReference type="SMART" id="SM00698">
    <property type="entry name" value="MORN"/>
    <property type="match status" value="7"/>
</dbReference>
<feature type="region of interest" description="Disordered" evidence="9">
    <location>
        <begin position="1"/>
        <end position="21"/>
    </location>
</feature>
<evidence type="ECO:0000256" key="1">
    <source>
        <dbReference type="ARBA" id="ARBA00004230"/>
    </source>
</evidence>
<dbReference type="AlphaFoldDB" id="A0A0G4IHG0"/>
<dbReference type="EMBL" id="CDSF01000001">
    <property type="protein sequence ID" value="CEO94638.1"/>
    <property type="molecule type" value="Genomic_DNA"/>
</dbReference>
<dbReference type="GO" id="GO:0005930">
    <property type="term" value="C:axoneme"/>
    <property type="evidence" value="ECO:0007669"/>
    <property type="project" value="UniProtKB-SubCell"/>
</dbReference>
<evidence type="ECO:0000256" key="7">
    <source>
        <dbReference type="ARBA" id="ARBA00023212"/>
    </source>
</evidence>
<protein>
    <submittedName>
        <fullName evidence="10">Uncharacterized protein</fullName>
    </submittedName>
</protein>
<proteinExistence type="predicted"/>
<dbReference type="SUPFAM" id="SSF82185">
    <property type="entry name" value="Histone H3 K4-specific methyltransferase SET7/9 N-terminal domain"/>
    <property type="match status" value="3"/>
</dbReference>
<organism evidence="10 11">
    <name type="scientific">Plasmodiophora brassicae</name>
    <name type="common">Clubroot disease agent</name>
    <dbReference type="NCBI Taxonomy" id="37360"/>
    <lineage>
        <taxon>Eukaryota</taxon>
        <taxon>Sar</taxon>
        <taxon>Rhizaria</taxon>
        <taxon>Endomyxa</taxon>
        <taxon>Phytomyxea</taxon>
        <taxon>Plasmodiophorida</taxon>
        <taxon>Plasmodiophoridae</taxon>
        <taxon>Plasmodiophora</taxon>
    </lineage>
</organism>
<accession>A0A0G4IHG0</accession>
<dbReference type="STRING" id="37360.A0A0G4IHG0"/>
<reference evidence="10 11" key="1">
    <citation type="submission" date="2015-02" db="EMBL/GenBank/DDBJ databases">
        <authorList>
            <person name="Chooi Y.-H."/>
        </authorList>
    </citation>
    <scope>NUCLEOTIDE SEQUENCE [LARGE SCALE GENOMIC DNA]</scope>
    <source>
        <strain evidence="10">E3</strain>
    </source>
</reference>